<dbReference type="Proteomes" id="UP000252733">
    <property type="component" value="Unassembled WGS sequence"/>
</dbReference>
<gene>
    <name evidence="2" type="ORF">DFO77_11378</name>
</gene>
<keyword evidence="1" id="KW-0472">Membrane</keyword>
<evidence type="ECO:0000313" key="2">
    <source>
        <dbReference type="EMBL" id="RCW33313.1"/>
    </source>
</evidence>
<accession>A0A368UXK8</accession>
<sequence length="162" mass="18122">MSFIANLFNPKAGETIVSSIGNVIDNLTTTKSEKLQLELELKKAEWQHQREMQSLQIKQESNILKDKDSARNRAAKVQTSPSATLLNKNISAYLAIITTVLSFALFFVILFYPDSLPQKGKDIIIYILGVLSAIITQVFSFYFGASLKQEEPNFLPPNSSVH</sequence>
<keyword evidence="3" id="KW-1185">Reference proteome</keyword>
<keyword evidence="1" id="KW-0812">Transmembrane</keyword>
<reference evidence="2 3" key="1">
    <citation type="submission" date="2018-07" db="EMBL/GenBank/DDBJ databases">
        <title>Freshwater and sediment microbial communities from various areas in North America, analyzing microbe dynamics in response to fracking.</title>
        <authorList>
            <person name="Lamendella R."/>
        </authorList>
    </citation>
    <scope>NUCLEOTIDE SEQUENCE [LARGE SCALE GENOMIC DNA]</scope>
    <source>
        <strain evidence="2 3">160A</strain>
    </source>
</reference>
<feature type="transmembrane region" description="Helical" evidence="1">
    <location>
        <begin position="90"/>
        <end position="112"/>
    </location>
</feature>
<protein>
    <submittedName>
        <fullName evidence="2">Uncharacterized protein</fullName>
    </submittedName>
</protein>
<name>A0A368UXK8_9BACT</name>
<evidence type="ECO:0000256" key="1">
    <source>
        <dbReference type="SAM" id="Phobius"/>
    </source>
</evidence>
<comment type="caution">
    <text evidence="2">The sequence shown here is derived from an EMBL/GenBank/DDBJ whole genome shotgun (WGS) entry which is preliminary data.</text>
</comment>
<proteinExistence type="predicted"/>
<dbReference type="RefSeq" id="WP_114437189.1">
    <property type="nucleotide sequence ID" value="NZ_QPIZ01000013.1"/>
</dbReference>
<dbReference type="AlphaFoldDB" id="A0A368UXK8"/>
<dbReference type="EMBL" id="QPIZ01000013">
    <property type="protein sequence ID" value="RCW33313.1"/>
    <property type="molecule type" value="Genomic_DNA"/>
</dbReference>
<evidence type="ECO:0000313" key="3">
    <source>
        <dbReference type="Proteomes" id="UP000252733"/>
    </source>
</evidence>
<organism evidence="2 3">
    <name type="scientific">Marinilabilia salmonicolor</name>
    <dbReference type="NCBI Taxonomy" id="989"/>
    <lineage>
        <taxon>Bacteria</taxon>
        <taxon>Pseudomonadati</taxon>
        <taxon>Bacteroidota</taxon>
        <taxon>Bacteroidia</taxon>
        <taxon>Marinilabiliales</taxon>
        <taxon>Marinilabiliaceae</taxon>
        <taxon>Marinilabilia</taxon>
    </lineage>
</organism>
<feature type="transmembrane region" description="Helical" evidence="1">
    <location>
        <begin position="124"/>
        <end position="145"/>
    </location>
</feature>
<keyword evidence="1" id="KW-1133">Transmembrane helix</keyword>